<keyword evidence="2" id="KW-1185">Reference proteome</keyword>
<protein>
    <recommendedName>
        <fullName evidence="3">Helix-turn-helix domain-containing protein</fullName>
    </recommendedName>
</protein>
<name>A0ABM8Z715_9LACO</name>
<evidence type="ECO:0000313" key="2">
    <source>
        <dbReference type="Proteomes" id="UP000789707"/>
    </source>
</evidence>
<dbReference type="Proteomes" id="UP000789707">
    <property type="component" value="Unassembled WGS sequence"/>
</dbReference>
<organism evidence="1 2">
    <name type="scientific">Periweissella fabaria</name>
    <dbReference type="NCBI Taxonomy" id="546157"/>
    <lineage>
        <taxon>Bacteria</taxon>
        <taxon>Bacillati</taxon>
        <taxon>Bacillota</taxon>
        <taxon>Bacilli</taxon>
        <taxon>Lactobacillales</taxon>
        <taxon>Lactobacillaceae</taxon>
        <taxon>Periweissella</taxon>
    </lineage>
</organism>
<sequence>MGLLTTEQQTELQDLIQNMVTSACKRAVITTHRLTPQQAIEYIGVISSYNSLKKLVSQGLKKHQLNGKTYYLRNEIDEFIKNNDIPSNLD</sequence>
<evidence type="ECO:0008006" key="3">
    <source>
        <dbReference type="Google" id="ProtNLM"/>
    </source>
</evidence>
<comment type="caution">
    <text evidence="1">The sequence shown here is derived from an EMBL/GenBank/DDBJ whole genome shotgun (WGS) entry which is preliminary data.</text>
</comment>
<dbReference type="RefSeq" id="WP_230097205.1">
    <property type="nucleotide sequence ID" value="NZ_CAKKNS010000007.1"/>
</dbReference>
<gene>
    <name evidence="1" type="ORF">WFA24289_01502</name>
</gene>
<reference evidence="1 2" key="1">
    <citation type="submission" date="2021-11" db="EMBL/GenBank/DDBJ databases">
        <authorList>
            <person name="Depoorter E."/>
        </authorList>
    </citation>
    <scope>NUCLEOTIDE SEQUENCE [LARGE SCALE GENOMIC DNA]</scope>
    <source>
        <strain evidence="1 2">LMG 24289</strain>
    </source>
</reference>
<proteinExistence type="predicted"/>
<accession>A0ABM8Z715</accession>
<dbReference type="EMBL" id="CAKKNS010000007">
    <property type="protein sequence ID" value="CAH0417173.1"/>
    <property type="molecule type" value="Genomic_DNA"/>
</dbReference>
<evidence type="ECO:0000313" key="1">
    <source>
        <dbReference type="EMBL" id="CAH0417173.1"/>
    </source>
</evidence>